<keyword evidence="7" id="KW-1185">Reference proteome</keyword>
<evidence type="ECO:0000313" key="7">
    <source>
        <dbReference type="Proteomes" id="UP001210925"/>
    </source>
</evidence>
<feature type="active site" description="Glycyl thioester intermediate" evidence="3">
    <location>
        <position position="1159"/>
    </location>
</feature>
<evidence type="ECO:0000256" key="2">
    <source>
        <dbReference type="ARBA" id="ARBA00022786"/>
    </source>
</evidence>
<dbReference type="Gene3D" id="3.90.1750.10">
    <property type="entry name" value="Hect, E3 ligase catalytic domains"/>
    <property type="match status" value="1"/>
</dbReference>
<evidence type="ECO:0000256" key="1">
    <source>
        <dbReference type="ARBA" id="ARBA00022679"/>
    </source>
</evidence>
<proteinExistence type="predicted"/>
<dbReference type="EMBL" id="JADGKB010000012">
    <property type="protein sequence ID" value="KAJ3260299.1"/>
    <property type="molecule type" value="Genomic_DNA"/>
</dbReference>
<dbReference type="InterPro" id="IPR045322">
    <property type="entry name" value="HECTD1/TRIP12-like"/>
</dbReference>
<dbReference type="GO" id="GO:0061630">
    <property type="term" value="F:ubiquitin protein ligase activity"/>
    <property type="evidence" value="ECO:0007669"/>
    <property type="project" value="InterPro"/>
</dbReference>
<feature type="compositionally biased region" description="Acidic residues" evidence="4">
    <location>
        <begin position="206"/>
        <end position="224"/>
    </location>
</feature>
<comment type="caution">
    <text evidence="6">The sequence shown here is derived from an EMBL/GenBank/DDBJ whole genome shotgun (WGS) entry which is preliminary data.</text>
</comment>
<dbReference type="SUPFAM" id="SSF48371">
    <property type="entry name" value="ARM repeat"/>
    <property type="match status" value="1"/>
</dbReference>
<dbReference type="GO" id="GO:0043161">
    <property type="term" value="P:proteasome-mediated ubiquitin-dependent protein catabolic process"/>
    <property type="evidence" value="ECO:0007669"/>
    <property type="project" value="TreeGrafter"/>
</dbReference>
<evidence type="ECO:0000256" key="4">
    <source>
        <dbReference type="SAM" id="MobiDB-lite"/>
    </source>
</evidence>
<keyword evidence="2 3" id="KW-0833">Ubl conjugation pathway</keyword>
<feature type="region of interest" description="Disordered" evidence="4">
    <location>
        <begin position="517"/>
        <end position="544"/>
    </location>
</feature>
<feature type="region of interest" description="Disordered" evidence="4">
    <location>
        <begin position="197"/>
        <end position="253"/>
    </location>
</feature>
<evidence type="ECO:0000256" key="3">
    <source>
        <dbReference type="PROSITE-ProRule" id="PRU00104"/>
    </source>
</evidence>
<dbReference type="PANTHER" id="PTHR45670:SF1">
    <property type="entry name" value="E3 UBIQUITIN-PROTEIN LIGASE HECTD1"/>
    <property type="match status" value="1"/>
</dbReference>
<dbReference type="Pfam" id="PF00632">
    <property type="entry name" value="HECT"/>
    <property type="match status" value="1"/>
</dbReference>
<dbReference type="PROSITE" id="PS50237">
    <property type="entry name" value="HECT"/>
    <property type="match status" value="1"/>
</dbReference>
<feature type="region of interest" description="Disordered" evidence="4">
    <location>
        <begin position="579"/>
        <end position="647"/>
    </location>
</feature>
<accession>A0AAD5UK31</accession>
<organism evidence="6 7">
    <name type="scientific">Boothiomyces macroporosus</name>
    <dbReference type="NCBI Taxonomy" id="261099"/>
    <lineage>
        <taxon>Eukaryota</taxon>
        <taxon>Fungi</taxon>
        <taxon>Fungi incertae sedis</taxon>
        <taxon>Chytridiomycota</taxon>
        <taxon>Chytridiomycota incertae sedis</taxon>
        <taxon>Chytridiomycetes</taxon>
        <taxon>Rhizophydiales</taxon>
        <taxon>Terramycetaceae</taxon>
        <taxon>Boothiomyces</taxon>
    </lineage>
</organism>
<dbReference type="Gene3D" id="3.30.2160.10">
    <property type="entry name" value="Hect, E3 ligase catalytic domain"/>
    <property type="match status" value="1"/>
</dbReference>
<dbReference type="InterPro" id="IPR016024">
    <property type="entry name" value="ARM-type_fold"/>
</dbReference>
<dbReference type="PANTHER" id="PTHR45670">
    <property type="entry name" value="E3 UBIQUITIN-PROTEIN LIGASE TRIP12"/>
    <property type="match status" value="1"/>
</dbReference>
<dbReference type="SMART" id="SM00119">
    <property type="entry name" value="HECTc"/>
    <property type="match status" value="1"/>
</dbReference>
<sequence length="1192" mass="134696">MTRKRINELIQELQSDSTTALFALSELSELLLVTTAKKDSSKQAAIVDMLTNLMPPLIANGIWKISNDKEAECKSGDYSEFAKLIPELCSTFSTCNTFSVRKKVLILVCQIFQLCKPTDYKPYLKSVAKIVYETLLFKNTSQEVLAVYNATVLAILAKEADDRILTSYENEGLFVSMENKRQQLIKLLKEIQETKEARPTTVIQENETEESEDEDSQDEYDDYEMSTSITDLPKTTAEDSSSTEAQPKENEFEKGGACAISNFIERATSQIPKLKESNIVSRIKALQKEARPFNPLVTTWTSEIVLFDQLVAKSVHLLDQCLQFSQSDVNQMQIKLESLLLSIQKLSTACQPDENEIVHLLEKVKKIALYESTNYQVFQSSFIPTIVDFLTSPGTEDSHIFNIPLNQTSYTVPISTRIELFKKVFDSDCRTLESITHEFISKTDVYEFTHSTEYRYETISPSQINKHLRIILKSGENDGVFVSVPALGSVKTLQSYLKSHSLELEESDEEDAEIIIEEKSSGEERPNIESRDATAENAGKITGYNIFEQLDDVNMEEDSEDEADSDNMEMQDQDCNDLEGKANIDSIDSSGSKTTKSPKKSMSSNAIDMDINMDTSNTANATANDVEIDHRKSTKPSEITSEQSASTLKDDACEKVTDLESLTFEFDKQPILPGTTLFSAIFHALGGDLSKIWYKTHTIIYSPKKVETVKPEPFYISTSACRCSTCVDVLINLPTDFTTAPKIFQTSLLFLAILDRLYSSKIKNEKIVSKLNRQMADPILAISSLHPDWVWSLVYNYSFLLPFETRLKFFKITHLGNSRNLINWLDCHSLTDITQVRVDRKKVVVHRNAILEALEQVVNIKDVKYSTIEFEFHDEAGSGLGPTLEFYALVCKYFNTDTIAKRLWKHSEIAGKMKDAFHGLYPRPLKDASDVLSLFEILGTFCAKAICDSRYLDLQFNPLFLEQVFHCKPQTGANRNNLKALDPMLDESLSKISRMDITELELDFTLPSDPNYLLVENGDNVKVNNENIETYLELVVDAYVGSGVSKQVEAFKNGFSKILDLESFSPFDIFEIQCILSELLTLIKADHGYTQNSRILTALCEMLVKFDYNQKRAFLSFVTGSPVLPLGGLKNLNPVLTIVRKSTMKNENPDLILPSVMTCAHYLKVPEYSNTQVMTDRFLFAMYEGKESFHLS</sequence>
<dbReference type="GO" id="GO:0000209">
    <property type="term" value="P:protein polyubiquitination"/>
    <property type="evidence" value="ECO:0007669"/>
    <property type="project" value="TreeGrafter"/>
</dbReference>
<dbReference type="Proteomes" id="UP001210925">
    <property type="component" value="Unassembled WGS sequence"/>
</dbReference>
<evidence type="ECO:0000313" key="6">
    <source>
        <dbReference type="EMBL" id="KAJ3260299.1"/>
    </source>
</evidence>
<feature type="compositionally biased region" description="Basic and acidic residues" evidence="4">
    <location>
        <begin position="517"/>
        <end position="534"/>
    </location>
</feature>
<protein>
    <submittedName>
        <fullName evidence="6">Ubiquitin fusion degradation protein 4</fullName>
    </submittedName>
</protein>
<dbReference type="Gene3D" id="3.30.2410.10">
    <property type="entry name" value="Hect, E3 ligase catalytic domain"/>
    <property type="match status" value="1"/>
</dbReference>
<dbReference type="InterPro" id="IPR035983">
    <property type="entry name" value="Hect_E3_ubiquitin_ligase"/>
</dbReference>
<keyword evidence="1" id="KW-0808">Transferase</keyword>
<evidence type="ECO:0000259" key="5">
    <source>
        <dbReference type="PROSITE" id="PS50237"/>
    </source>
</evidence>
<gene>
    <name evidence="6" type="primary">UFD4</name>
    <name evidence="6" type="ORF">HK103_000934</name>
</gene>
<reference evidence="6" key="1">
    <citation type="submission" date="2020-05" db="EMBL/GenBank/DDBJ databases">
        <title>Phylogenomic resolution of chytrid fungi.</title>
        <authorList>
            <person name="Stajich J.E."/>
            <person name="Amses K."/>
            <person name="Simmons R."/>
            <person name="Seto K."/>
            <person name="Myers J."/>
            <person name="Bonds A."/>
            <person name="Quandt C.A."/>
            <person name="Barry K."/>
            <person name="Liu P."/>
            <person name="Grigoriev I."/>
            <person name="Longcore J.E."/>
            <person name="James T.Y."/>
        </authorList>
    </citation>
    <scope>NUCLEOTIDE SEQUENCE</scope>
    <source>
        <strain evidence="6">PLAUS21</strain>
    </source>
</reference>
<feature type="compositionally biased region" description="Low complexity" evidence="4">
    <location>
        <begin position="589"/>
        <end position="604"/>
    </location>
</feature>
<feature type="compositionally biased region" description="Polar residues" evidence="4">
    <location>
        <begin position="636"/>
        <end position="647"/>
    </location>
</feature>
<name>A0AAD5UK31_9FUNG</name>
<dbReference type="InterPro" id="IPR000569">
    <property type="entry name" value="HECT_dom"/>
</dbReference>
<dbReference type="SUPFAM" id="SSF56204">
    <property type="entry name" value="Hect, E3 ligase catalytic domain"/>
    <property type="match status" value="1"/>
</dbReference>
<feature type="compositionally biased region" description="Polar residues" evidence="4">
    <location>
        <begin position="613"/>
        <end position="623"/>
    </location>
</feature>
<feature type="domain" description="HECT" evidence="5">
    <location>
        <begin position="868"/>
        <end position="1192"/>
    </location>
</feature>
<dbReference type="AlphaFoldDB" id="A0AAD5UK31"/>